<name>A0A5B7CZK5_PORTR</name>
<feature type="compositionally biased region" description="Basic and acidic residues" evidence="1">
    <location>
        <begin position="30"/>
        <end position="53"/>
    </location>
</feature>
<proteinExistence type="predicted"/>
<accession>A0A5B7CZK5</accession>
<gene>
    <name evidence="2" type="ORF">E2C01_007106</name>
</gene>
<dbReference type="EMBL" id="VSRR010000345">
    <property type="protein sequence ID" value="MPC14341.1"/>
    <property type="molecule type" value="Genomic_DNA"/>
</dbReference>
<evidence type="ECO:0000313" key="3">
    <source>
        <dbReference type="Proteomes" id="UP000324222"/>
    </source>
</evidence>
<dbReference type="AlphaFoldDB" id="A0A5B7CZK5"/>
<feature type="compositionally biased region" description="Polar residues" evidence="1">
    <location>
        <begin position="9"/>
        <end position="25"/>
    </location>
</feature>
<reference evidence="2 3" key="1">
    <citation type="submission" date="2019-05" db="EMBL/GenBank/DDBJ databases">
        <title>Another draft genome of Portunus trituberculatus and its Hox gene families provides insights of decapod evolution.</title>
        <authorList>
            <person name="Jeong J.-H."/>
            <person name="Song I."/>
            <person name="Kim S."/>
            <person name="Choi T."/>
            <person name="Kim D."/>
            <person name="Ryu S."/>
            <person name="Kim W."/>
        </authorList>
    </citation>
    <scope>NUCLEOTIDE SEQUENCE [LARGE SCALE GENOMIC DNA]</scope>
    <source>
        <tissue evidence="2">Muscle</tissue>
    </source>
</reference>
<evidence type="ECO:0000256" key="1">
    <source>
        <dbReference type="SAM" id="MobiDB-lite"/>
    </source>
</evidence>
<comment type="caution">
    <text evidence="2">The sequence shown here is derived from an EMBL/GenBank/DDBJ whole genome shotgun (WGS) entry which is preliminary data.</text>
</comment>
<protein>
    <submittedName>
        <fullName evidence="2">Uncharacterized protein</fullName>
    </submittedName>
</protein>
<feature type="region of interest" description="Disordered" evidence="1">
    <location>
        <begin position="1"/>
        <end position="86"/>
    </location>
</feature>
<sequence>MGGPIRSSDLPTPTITLQSGGSQTKPYRGLSERGSEAENTEGVRERMGRDGRCHSQHTKQLMHEGRRVPAASVPTPPLTLTLPSGTKERQRCGVWVGRLRWRRTVLMPVVAGNVSSCLQEGKAEVRRAAGLAKVALTLGTRHWADTTHLSAEGRQAKATPNDNGWRDHYRTQDLGLHMVHASDITVLEDVEGR</sequence>
<keyword evidence="3" id="KW-1185">Reference proteome</keyword>
<evidence type="ECO:0000313" key="2">
    <source>
        <dbReference type="EMBL" id="MPC14341.1"/>
    </source>
</evidence>
<dbReference type="Proteomes" id="UP000324222">
    <property type="component" value="Unassembled WGS sequence"/>
</dbReference>
<organism evidence="2 3">
    <name type="scientific">Portunus trituberculatus</name>
    <name type="common">Swimming crab</name>
    <name type="synonym">Neptunus trituberculatus</name>
    <dbReference type="NCBI Taxonomy" id="210409"/>
    <lineage>
        <taxon>Eukaryota</taxon>
        <taxon>Metazoa</taxon>
        <taxon>Ecdysozoa</taxon>
        <taxon>Arthropoda</taxon>
        <taxon>Crustacea</taxon>
        <taxon>Multicrustacea</taxon>
        <taxon>Malacostraca</taxon>
        <taxon>Eumalacostraca</taxon>
        <taxon>Eucarida</taxon>
        <taxon>Decapoda</taxon>
        <taxon>Pleocyemata</taxon>
        <taxon>Brachyura</taxon>
        <taxon>Eubrachyura</taxon>
        <taxon>Portunoidea</taxon>
        <taxon>Portunidae</taxon>
        <taxon>Portuninae</taxon>
        <taxon>Portunus</taxon>
    </lineage>
</organism>